<protein>
    <submittedName>
        <fullName evidence="1">Uncharacterized protein</fullName>
    </submittedName>
</protein>
<accession>A0A434AGP8</accession>
<keyword evidence="2" id="KW-1185">Reference proteome</keyword>
<evidence type="ECO:0000313" key="1">
    <source>
        <dbReference type="EMBL" id="RUT73548.1"/>
    </source>
</evidence>
<dbReference type="EMBL" id="RJJX01000019">
    <property type="protein sequence ID" value="RUT73548.1"/>
    <property type="molecule type" value="Genomic_DNA"/>
</dbReference>
<dbReference type="Proteomes" id="UP000282985">
    <property type="component" value="Unassembled WGS sequence"/>
</dbReference>
<comment type="caution">
    <text evidence="1">The sequence shown here is derived from an EMBL/GenBank/DDBJ whole genome shotgun (WGS) entry which is preliminary data.</text>
</comment>
<dbReference type="OrthoDB" id="1114821at2"/>
<proteinExistence type="predicted"/>
<gene>
    <name evidence="1" type="ORF">DLK05_12635</name>
</gene>
<reference evidence="1 2" key="1">
    <citation type="submission" date="2018-11" db="EMBL/GenBank/DDBJ databases">
        <title>Parancylomarina longa gen. nov., sp. nov., isolated from sediments of southern Okinawa.</title>
        <authorList>
            <person name="Fu T."/>
        </authorList>
    </citation>
    <scope>NUCLEOTIDE SEQUENCE [LARGE SCALE GENOMIC DNA]</scope>
    <source>
        <strain evidence="1 2">T3-2 S1-C</strain>
    </source>
</reference>
<name>A0A434AGP8_9BACT</name>
<dbReference type="RefSeq" id="WP_127344332.1">
    <property type="nucleotide sequence ID" value="NZ_RJJX01000019.1"/>
</dbReference>
<sequence>METIDFPFSFDEMPIAAKFIYDNFTRDITAFHEFYPIFDQTFKNRFLEQIQKAKEMVCCSPEGIKIQTIRIGIYRKLESLNTFILEVQDYFPVTRMKDFELIVEVIEKNNISSVLSIIPGLLQQLEKNIPINNADVAHSIIDGIQTLYKVLKSDRSELNRLLNSRGLLKEEVFRCLNHLWATMQDVLEIGQSLYRKEDPMKCVEYELNYIKMKVKTFWVHSTPDSVAF</sequence>
<organism evidence="1 2">
    <name type="scientific">Ancylomarina longa</name>
    <dbReference type="NCBI Taxonomy" id="2487017"/>
    <lineage>
        <taxon>Bacteria</taxon>
        <taxon>Pseudomonadati</taxon>
        <taxon>Bacteroidota</taxon>
        <taxon>Bacteroidia</taxon>
        <taxon>Marinilabiliales</taxon>
        <taxon>Marinifilaceae</taxon>
        <taxon>Ancylomarina</taxon>
    </lineage>
</organism>
<evidence type="ECO:0000313" key="2">
    <source>
        <dbReference type="Proteomes" id="UP000282985"/>
    </source>
</evidence>
<dbReference type="AlphaFoldDB" id="A0A434AGP8"/>